<dbReference type="InterPro" id="IPR000863">
    <property type="entry name" value="Sulfotransferase_dom"/>
</dbReference>
<dbReference type="EC" id="2.8.2.-" evidence="3"/>
<evidence type="ECO:0000259" key="4">
    <source>
        <dbReference type="Pfam" id="PF00685"/>
    </source>
</evidence>
<feature type="domain" description="Sulfotransferase" evidence="4">
    <location>
        <begin position="32"/>
        <end position="129"/>
    </location>
</feature>
<dbReference type="SUPFAM" id="SSF52540">
    <property type="entry name" value="P-loop containing nucleoside triphosphate hydrolases"/>
    <property type="match status" value="1"/>
</dbReference>
<evidence type="ECO:0000256" key="1">
    <source>
        <dbReference type="ARBA" id="ARBA00005771"/>
    </source>
</evidence>
<evidence type="ECO:0000256" key="3">
    <source>
        <dbReference type="RuleBase" id="RU361155"/>
    </source>
</evidence>
<evidence type="ECO:0000256" key="2">
    <source>
        <dbReference type="ARBA" id="ARBA00022679"/>
    </source>
</evidence>
<name>A0A9Q0XHA7_9SAUR</name>
<keyword evidence="6" id="KW-1185">Reference proteome</keyword>
<evidence type="ECO:0000313" key="5">
    <source>
        <dbReference type="EMBL" id="KAJ7313879.1"/>
    </source>
</evidence>
<comment type="similarity">
    <text evidence="1 3">Belongs to the sulfotransferase 1 family.</text>
</comment>
<dbReference type="Gene3D" id="3.40.50.300">
    <property type="entry name" value="P-loop containing nucleotide triphosphate hydrolases"/>
    <property type="match status" value="1"/>
</dbReference>
<dbReference type="Proteomes" id="UP001142489">
    <property type="component" value="Unassembled WGS sequence"/>
</dbReference>
<reference evidence="5" key="1">
    <citation type="journal article" date="2023" name="DNA Res.">
        <title>Chromosome-level genome assembly of Phrynocephalus forsythii using third-generation DNA sequencing and Hi-C analysis.</title>
        <authorList>
            <person name="Qi Y."/>
            <person name="Zhao W."/>
            <person name="Zhao Y."/>
            <person name="Niu C."/>
            <person name="Cao S."/>
            <person name="Zhang Y."/>
        </authorList>
    </citation>
    <scope>NUCLEOTIDE SEQUENCE</scope>
    <source>
        <tissue evidence="5">Muscle</tissue>
    </source>
</reference>
<comment type="caution">
    <text evidence="5">The sequence shown here is derived from an EMBL/GenBank/DDBJ whole genome shotgun (WGS) entry which is preliminary data.</text>
</comment>
<sequence length="136" mass="15717">MKCLELMEVKVILLHKSTAERWSLISEFKAQPDDLLICSYPKSGTTWVQEIVEMIHFEGDTQECGRAPMYKWMPFLEMPHTLVSSVEEADMIPSPRRLKTHLSVQLVPASFWERKCKIIYIARNVKDSCLISISTT</sequence>
<protein>
    <recommendedName>
        <fullName evidence="3">Sulfotransferase</fullName>
        <ecNumber evidence="3">2.8.2.-</ecNumber>
    </recommendedName>
</protein>
<dbReference type="InterPro" id="IPR027417">
    <property type="entry name" value="P-loop_NTPase"/>
</dbReference>
<proteinExistence type="inferred from homology"/>
<dbReference type="OrthoDB" id="205623at2759"/>
<organism evidence="5 6">
    <name type="scientific">Phrynocephalus forsythii</name>
    <dbReference type="NCBI Taxonomy" id="171643"/>
    <lineage>
        <taxon>Eukaryota</taxon>
        <taxon>Metazoa</taxon>
        <taxon>Chordata</taxon>
        <taxon>Craniata</taxon>
        <taxon>Vertebrata</taxon>
        <taxon>Euteleostomi</taxon>
        <taxon>Lepidosauria</taxon>
        <taxon>Squamata</taxon>
        <taxon>Bifurcata</taxon>
        <taxon>Unidentata</taxon>
        <taxon>Episquamata</taxon>
        <taxon>Toxicofera</taxon>
        <taxon>Iguania</taxon>
        <taxon>Acrodonta</taxon>
        <taxon>Agamidae</taxon>
        <taxon>Agaminae</taxon>
        <taxon>Phrynocephalus</taxon>
    </lineage>
</organism>
<dbReference type="AlphaFoldDB" id="A0A9Q0XHA7"/>
<keyword evidence="2 3" id="KW-0808">Transferase</keyword>
<gene>
    <name evidence="5" type="ORF">JRQ81_005652</name>
</gene>
<accession>A0A9Q0XHA7</accession>
<dbReference type="Pfam" id="PF00685">
    <property type="entry name" value="Sulfotransfer_1"/>
    <property type="match status" value="1"/>
</dbReference>
<dbReference type="GO" id="GO:0008146">
    <property type="term" value="F:sulfotransferase activity"/>
    <property type="evidence" value="ECO:0007669"/>
    <property type="project" value="InterPro"/>
</dbReference>
<dbReference type="PANTHER" id="PTHR11783">
    <property type="entry name" value="SULFOTRANSFERASE SULT"/>
    <property type="match status" value="1"/>
</dbReference>
<dbReference type="EMBL" id="JAPFRF010000012">
    <property type="protein sequence ID" value="KAJ7313879.1"/>
    <property type="molecule type" value="Genomic_DNA"/>
</dbReference>
<evidence type="ECO:0000313" key="6">
    <source>
        <dbReference type="Proteomes" id="UP001142489"/>
    </source>
</evidence>